<dbReference type="PANTHER" id="PTHR36578">
    <property type="entry name" value="CHROMOSOME 15, WHOLE GENOME SHOTGUN SEQUENCE"/>
    <property type="match status" value="1"/>
</dbReference>
<feature type="chain" id="PRO_5042479802" evidence="1">
    <location>
        <begin position="17"/>
        <end position="386"/>
    </location>
</feature>
<keyword evidence="1" id="KW-0732">Signal</keyword>
<comment type="caution">
    <text evidence="2">The sequence shown here is derived from an EMBL/GenBank/DDBJ whole genome shotgun (WGS) entry which is preliminary data.</text>
</comment>
<protein>
    <submittedName>
        <fullName evidence="2">Uu.00g139660.m01.CDS01</fullName>
    </submittedName>
</protein>
<name>A0AAI8VQ03_9PEZI</name>
<evidence type="ECO:0000313" key="2">
    <source>
        <dbReference type="EMBL" id="CAJ2508940.1"/>
    </source>
</evidence>
<proteinExistence type="predicted"/>
<keyword evidence="3" id="KW-1185">Reference proteome</keyword>
<evidence type="ECO:0000313" key="3">
    <source>
        <dbReference type="Proteomes" id="UP001295740"/>
    </source>
</evidence>
<organism evidence="2 3">
    <name type="scientific">Anthostomella pinea</name>
    <dbReference type="NCBI Taxonomy" id="933095"/>
    <lineage>
        <taxon>Eukaryota</taxon>
        <taxon>Fungi</taxon>
        <taxon>Dikarya</taxon>
        <taxon>Ascomycota</taxon>
        <taxon>Pezizomycotina</taxon>
        <taxon>Sordariomycetes</taxon>
        <taxon>Xylariomycetidae</taxon>
        <taxon>Xylariales</taxon>
        <taxon>Xylariaceae</taxon>
        <taxon>Anthostomella</taxon>
    </lineage>
</organism>
<dbReference type="PANTHER" id="PTHR36578:SF2">
    <property type="entry name" value="PA14 DOMAIN-CONTAINING PROTEIN"/>
    <property type="match status" value="1"/>
</dbReference>
<evidence type="ECO:0000256" key="1">
    <source>
        <dbReference type="SAM" id="SignalP"/>
    </source>
</evidence>
<dbReference type="EMBL" id="CAUWAG010000012">
    <property type="protein sequence ID" value="CAJ2508940.1"/>
    <property type="molecule type" value="Genomic_DNA"/>
</dbReference>
<reference evidence="2" key="1">
    <citation type="submission" date="2023-10" db="EMBL/GenBank/DDBJ databases">
        <authorList>
            <person name="Hackl T."/>
        </authorList>
    </citation>
    <scope>NUCLEOTIDE SEQUENCE</scope>
</reference>
<dbReference type="AlphaFoldDB" id="A0AAI8VQ03"/>
<feature type="signal peptide" evidence="1">
    <location>
        <begin position="1"/>
        <end position="16"/>
    </location>
</feature>
<gene>
    <name evidence="2" type="ORF">KHLLAP_LOCUS9408</name>
</gene>
<dbReference type="Proteomes" id="UP001295740">
    <property type="component" value="Unassembled WGS sequence"/>
</dbReference>
<accession>A0AAI8VQ03</accession>
<sequence length="386" mass="40659">MRATTLLPTLLCVAGATPVFPRQDVDLTIIIAAPDPSTATIPIGVGSQVVSYDLPAATRDATVSPLPVGTEAATSLVAITSLVSTGSLAATSSLHLAARQSQACEPLAAGDGPQPTPDTADAFLAFQDFSNAAKGAVTPAGYVLQYQDLKASSNAYGYLGHRTLKTYAPDQCASQCNYITGCSGFGIYFERAPTVVPGSGDNCTDPASTTVIKCVFWGGYLAENNAMNDGQFLQDFHVVIAGSNGYMATAVPEVPGFTGQFLGTSTIDAPLDCNGQDTYMGPKFFSQSYYDPNLCAAACQSQNDYNTAHPPPDGDPQICRFFTTYLVARNGIPEGQYCALYTEFWDSSYATNEGQYRGNDHYTVGQAYSYSNTASPSVSNCTTVIA</sequence>